<proteinExistence type="inferred from homology"/>
<reference evidence="7 8" key="1">
    <citation type="submission" date="2017-05" db="EMBL/GenBank/DDBJ databases">
        <title>Complete and WGS of Bordetella genogroups.</title>
        <authorList>
            <person name="Spilker T."/>
            <person name="Lipuma J."/>
        </authorList>
    </citation>
    <scope>NUCLEOTIDE SEQUENCE [LARGE SCALE GENOMIC DNA]</scope>
    <source>
        <strain evidence="7 8">AU9795</strain>
    </source>
</reference>
<sequence length="246" mass="28131">MSQLKELPFSTLQFYATAPYPCSYLPGRQARSQVAAPGHLINAGTYSQLVEQGFRRSGLFTYRPHCDNCRACIPVRVDTARYAASRSQRRAWRAHDTLRPLVAELAWSPEHYELYTRYQQGRHPGGGMEEDSRTQYAQFLLTTRVNTRLVEFRTPGGHLAMVSIIDVLDDGLSSVYTFYDPELRGSLGTYSVMWQIEQCRMLELPWLYLGYWIADSHKMAYKASFRPLQMLVDGAWQDETPDSGPA</sequence>
<evidence type="ECO:0000256" key="1">
    <source>
        <dbReference type="ARBA" id="ARBA00022490"/>
    </source>
</evidence>
<dbReference type="PANTHER" id="PTHR21367">
    <property type="entry name" value="ARGININE-TRNA-PROTEIN TRANSFERASE 1"/>
    <property type="match status" value="1"/>
</dbReference>
<dbReference type="NCBIfam" id="NF002341">
    <property type="entry name" value="PRK01305.1-1"/>
    <property type="match status" value="1"/>
</dbReference>
<accession>A0ABX4F0S4</accession>
<protein>
    <recommendedName>
        <fullName evidence="4">Aspartate/glutamate leucyltransferase</fullName>
        <ecNumber evidence="4">2.3.2.29</ecNumber>
    </recommendedName>
</protein>
<evidence type="ECO:0000259" key="5">
    <source>
        <dbReference type="Pfam" id="PF04376"/>
    </source>
</evidence>
<comment type="caution">
    <text evidence="7">The sequence shown here is derived from an EMBL/GenBank/DDBJ whole genome shotgun (WGS) entry which is preliminary data.</text>
</comment>
<feature type="domain" description="N-end rule aminoacyl transferase C-terminal" evidence="6">
    <location>
        <begin position="110"/>
        <end position="231"/>
    </location>
</feature>
<name>A0ABX4F0S4_9BORD</name>
<evidence type="ECO:0000256" key="3">
    <source>
        <dbReference type="ARBA" id="ARBA00023315"/>
    </source>
</evidence>
<dbReference type="EC" id="2.3.2.29" evidence="4"/>
<dbReference type="PANTHER" id="PTHR21367:SF1">
    <property type="entry name" value="ARGINYL-TRNA--PROTEIN TRANSFERASE 1"/>
    <property type="match status" value="1"/>
</dbReference>
<dbReference type="InterPro" id="IPR007472">
    <property type="entry name" value="N-end_Aminoacyl_Trfase_C"/>
</dbReference>
<evidence type="ECO:0000256" key="4">
    <source>
        <dbReference type="HAMAP-Rule" id="MF_00689"/>
    </source>
</evidence>
<dbReference type="Pfam" id="PF04377">
    <property type="entry name" value="ATE_C"/>
    <property type="match status" value="1"/>
</dbReference>
<dbReference type="Pfam" id="PF04376">
    <property type="entry name" value="ATE_N"/>
    <property type="match status" value="1"/>
</dbReference>
<dbReference type="InterPro" id="IPR016181">
    <property type="entry name" value="Acyl_CoA_acyltransferase"/>
</dbReference>
<dbReference type="NCBIfam" id="NF002342">
    <property type="entry name" value="PRK01305.1-3"/>
    <property type="match status" value="1"/>
</dbReference>
<dbReference type="RefSeq" id="WP_094831378.1">
    <property type="nucleotide sequence ID" value="NZ_NEVR01000002.1"/>
</dbReference>
<dbReference type="PIRSF" id="PIRSF037208">
    <property type="entry name" value="ATE_pro_prd"/>
    <property type="match status" value="1"/>
</dbReference>
<organism evidence="7 8">
    <name type="scientific">Bordetella genomosp. 1</name>
    <dbReference type="NCBI Taxonomy" id="1395607"/>
    <lineage>
        <taxon>Bacteria</taxon>
        <taxon>Pseudomonadati</taxon>
        <taxon>Pseudomonadota</taxon>
        <taxon>Betaproteobacteria</taxon>
        <taxon>Burkholderiales</taxon>
        <taxon>Alcaligenaceae</taxon>
        <taxon>Bordetella</taxon>
    </lineage>
</organism>
<dbReference type="EMBL" id="NEVR01000002">
    <property type="protein sequence ID" value="OZI65259.1"/>
    <property type="molecule type" value="Genomic_DNA"/>
</dbReference>
<comment type="function">
    <text evidence="4">Functions in the N-end rule pathway of protein degradation where it conjugates Leu from its aminoacyl-tRNA to the N-termini of proteins containing an N-terminal aspartate or glutamate.</text>
</comment>
<evidence type="ECO:0000313" key="7">
    <source>
        <dbReference type="EMBL" id="OZI65259.1"/>
    </source>
</evidence>
<evidence type="ECO:0000256" key="2">
    <source>
        <dbReference type="ARBA" id="ARBA00022679"/>
    </source>
</evidence>
<dbReference type="HAMAP" id="MF_00689">
    <property type="entry name" value="Bpt"/>
    <property type="match status" value="1"/>
</dbReference>
<comment type="catalytic activity">
    <reaction evidence="4">
        <text>N-terminal L-aspartyl-[protein] + L-leucyl-tRNA(Leu) = N-terminal L-leucyl-L-aspartyl-[protein] + tRNA(Leu) + H(+)</text>
        <dbReference type="Rhea" id="RHEA:50420"/>
        <dbReference type="Rhea" id="RHEA-COMP:9613"/>
        <dbReference type="Rhea" id="RHEA-COMP:9622"/>
        <dbReference type="Rhea" id="RHEA-COMP:12669"/>
        <dbReference type="Rhea" id="RHEA-COMP:12674"/>
        <dbReference type="ChEBI" id="CHEBI:15378"/>
        <dbReference type="ChEBI" id="CHEBI:64720"/>
        <dbReference type="ChEBI" id="CHEBI:78442"/>
        <dbReference type="ChEBI" id="CHEBI:78494"/>
        <dbReference type="ChEBI" id="CHEBI:133042"/>
        <dbReference type="EC" id="2.3.2.29"/>
    </reaction>
</comment>
<evidence type="ECO:0000259" key="6">
    <source>
        <dbReference type="Pfam" id="PF04377"/>
    </source>
</evidence>
<keyword evidence="1 4" id="KW-0963">Cytoplasm</keyword>
<evidence type="ECO:0000313" key="8">
    <source>
        <dbReference type="Proteomes" id="UP000216354"/>
    </source>
</evidence>
<dbReference type="InterPro" id="IPR030700">
    <property type="entry name" value="N-end_Aminoacyl_Trfase"/>
</dbReference>
<dbReference type="InterPro" id="IPR017138">
    <property type="entry name" value="Asp_Glu_LeuTrfase"/>
</dbReference>
<comment type="subcellular location">
    <subcellularLocation>
        <location evidence="4">Cytoplasm</location>
    </subcellularLocation>
</comment>
<feature type="domain" description="N-end aminoacyl transferase N-terminal" evidence="5">
    <location>
        <begin position="20"/>
        <end position="90"/>
    </location>
</feature>
<keyword evidence="3 4" id="KW-0012">Acyltransferase</keyword>
<keyword evidence="8" id="KW-1185">Reference proteome</keyword>
<comment type="similarity">
    <text evidence="4">Belongs to the R-transferase family. Bpt subfamily.</text>
</comment>
<comment type="catalytic activity">
    <reaction evidence="4">
        <text>N-terminal L-glutamyl-[protein] + L-leucyl-tRNA(Leu) = N-terminal L-leucyl-L-glutamyl-[protein] + tRNA(Leu) + H(+)</text>
        <dbReference type="Rhea" id="RHEA:50412"/>
        <dbReference type="Rhea" id="RHEA-COMP:9613"/>
        <dbReference type="Rhea" id="RHEA-COMP:9622"/>
        <dbReference type="Rhea" id="RHEA-COMP:12664"/>
        <dbReference type="Rhea" id="RHEA-COMP:12668"/>
        <dbReference type="ChEBI" id="CHEBI:15378"/>
        <dbReference type="ChEBI" id="CHEBI:64721"/>
        <dbReference type="ChEBI" id="CHEBI:78442"/>
        <dbReference type="ChEBI" id="CHEBI:78494"/>
        <dbReference type="ChEBI" id="CHEBI:133041"/>
        <dbReference type="EC" id="2.3.2.29"/>
    </reaction>
</comment>
<dbReference type="InterPro" id="IPR007471">
    <property type="entry name" value="N-end_Aminoacyl_Trfase_N"/>
</dbReference>
<dbReference type="NCBIfam" id="NF002346">
    <property type="entry name" value="PRK01305.2-3"/>
    <property type="match status" value="1"/>
</dbReference>
<keyword evidence="2 4" id="KW-0808">Transferase</keyword>
<dbReference type="SUPFAM" id="SSF55729">
    <property type="entry name" value="Acyl-CoA N-acyltransferases (Nat)"/>
    <property type="match status" value="1"/>
</dbReference>
<gene>
    <name evidence="4" type="primary">bpt</name>
    <name evidence="7" type="ORF">CAL27_09415</name>
</gene>
<dbReference type="Proteomes" id="UP000216354">
    <property type="component" value="Unassembled WGS sequence"/>
</dbReference>